<name>A0A368RD21_SETIT</name>
<reference evidence="1" key="1">
    <citation type="journal article" date="2012" name="Nat. Biotechnol.">
        <title>Reference genome sequence of the model plant Setaria.</title>
        <authorList>
            <person name="Bennetzen J.L."/>
            <person name="Schmutz J."/>
            <person name="Wang H."/>
            <person name="Percifield R."/>
            <person name="Hawkins J."/>
            <person name="Pontaroli A.C."/>
            <person name="Estep M."/>
            <person name="Feng L."/>
            <person name="Vaughn J.N."/>
            <person name="Grimwood J."/>
            <person name="Jenkins J."/>
            <person name="Barry K."/>
            <person name="Lindquist E."/>
            <person name="Hellsten U."/>
            <person name="Deshpande S."/>
            <person name="Wang X."/>
            <person name="Wu X."/>
            <person name="Mitros T."/>
            <person name="Triplett J."/>
            <person name="Yang X."/>
            <person name="Ye C.Y."/>
            <person name="Mauro-Herrera M."/>
            <person name="Wang L."/>
            <person name="Li P."/>
            <person name="Sharma M."/>
            <person name="Sharma R."/>
            <person name="Ronald P.C."/>
            <person name="Panaud O."/>
            <person name="Kellogg E.A."/>
            <person name="Brutnell T.P."/>
            <person name="Doust A.N."/>
            <person name="Tuskan G.A."/>
            <person name="Rokhsar D."/>
            <person name="Devos K.M."/>
        </authorList>
    </citation>
    <scope>NUCLEOTIDE SEQUENCE [LARGE SCALE GENOMIC DNA]</scope>
    <source>
        <strain evidence="1">Yugu1</strain>
    </source>
</reference>
<protein>
    <submittedName>
        <fullName evidence="1">Uncharacterized protein</fullName>
    </submittedName>
</protein>
<proteinExistence type="predicted"/>
<dbReference type="AlphaFoldDB" id="A0A368RD21"/>
<gene>
    <name evidence="1" type="ORF">SETIT_5G375900v2</name>
</gene>
<dbReference type="EMBL" id="CM003532">
    <property type="protein sequence ID" value="RCV28061.1"/>
    <property type="molecule type" value="Genomic_DNA"/>
</dbReference>
<sequence>MKCRPSWTVKEIPSAPWIGGDARARGRGTATAPAPAWRPPLLRARLADTLASGILSSYLRLCKRLRRGRCCPCAASWVAIAGRFLPAASSCSSASSGQPAAWAMRTSPSLPLGKYPSPATVQELRLSERYLSSECCLWRSLWL</sequence>
<evidence type="ECO:0000313" key="1">
    <source>
        <dbReference type="EMBL" id="RCV28061.1"/>
    </source>
</evidence>
<accession>A0A368RD21</accession>
<reference evidence="1" key="2">
    <citation type="submission" date="2015-07" db="EMBL/GenBank/DDBJ databases">
        <authorList>
            <person name="Noorani M."/>
        </authorList>
    </citation>
    <scope>NUCLEOTIDE SEQUENCE</scope>
    <source>
        <strain evidence="1">Yugu1</strain>
    </source>
</reference>
<organism evidence="1">
    <name type="scientific">Setaria italica</name>
    <name type="common">Foxtail millet</name>
    <name type="synonym">Panicum italicum</name>
    <dbReference type="NCBI Taxonomy" id="4555"/>
    <lineage>
        <taxon>Eukaryota</taxon>
        <taxon>Viridiplantae</taxon>
        <taxon>Streptophyta</taxon>
        <taxon>Embryophyta</taxon>
        <taxon>Tracheophyta</taxon>
        <taxon>Spermatophyta</taxon>
        <taxon>Magnoliopsida</taxon>
        <taxon>Liliopsida</taxon>
        <taxon>Poales</taxon>
        <taxon>Poaceae</taxon>
        <taxon>PACMAD clade</taxon>
        <taxon>Panicoideae</taxon>
        <taxon>Panicodae</taxon>
        <taxon>Paniceae</taxon>
        <taxon>Cenchrinae</taxon>
        <taxon>Setaria</taxon>
    </lineage>
</organism>